<name>A0A2V4A2L4_9BACT</name>
<evidence type="ECO:0000313" key="6">
    <source>
        <dbReference type="Proteomes" id="UP000248079"/>
    </source>
</evidence>
<dbReference type="InterPro" id="IPR008220">
    <property type="entry name" value="HAT_MetX-like"/>
</dbReference>
<dbReference type="InterPro" id="IPR029058">
    <property type="entry name" value="AB_hydrolase_fold"/>
</dbReference>
<proteinExistence type="predicted"/>
<evidence type="ECO:0000259" key="4">
    <source>
        <dbReference type="Pfam" id="PF00561"/>
    </source>
</evidence>
<dbReference type="InterPro" id="IPR000073">
    <property type="entry name" value="AB_hydrolase_1"/>
</dbReference>
<dbReference type="Pfam" id="PF00561">
    <property type="entry name" value="Abhydrolase_1"/>
    <property type="match status" value="1"/>
</dbReference>
<feature type="domain" description="AB hydrolase-1" evidence="4">
    <location>
        <begin position="78"/>
        <end position="317"/>
    </location>
</feature>
<dbReference type="PANTHER" id="PTHR32268:SF11">
    <property type="entry name" value="HOMOSERINE O-ACETYLTRANSFERASE"/>
    <property type="match status" value="1"/>
</dbReference>
<dbReference type="Gene3D" id="3.40.50.1820">
    <property type="entry name" value="alpha/beta hydrolase"/>
    <property type="match status" value="1"/>
</dbReference>
<feature type="active site" evidence="2">
    <location>
        <position position="285"/>
    </location>
</feature>
<evidence type="ECO:0000256" key="3">
    <source>
        <dbReference type="SAM" id="SignalP"/>
    </source>
</evidence>
<evidence type="ECO:0000313" key="5">
    <source>
        <dbReference type="EMBL" id="PXY03155.1"/>
    </source>
</evidence>
<feature type="active site" evidence="2">
    <location>
        <position position="313"/>
    </location>
</feature>
<keyword evidence="6" id="KW-1185">Reference proteome</keyword>
<dbReference type="PANTHER" id="PTHR32268">
    <property type="entry name" value="HOMOSERINE O-ACETYLTRANSFERASE"/>
    <property type="match status" value="1"/>
</dbReference>
<feature type="active site" description="Nucleophile" evidence="2">
    <location>
        <position position="145"/>
    </location>
</feature>
<comment type="caution">
    <text evidence="5">The sequence shown here is derived from an EMBL/GenBank/DDBJ whole genome shotgun (WGS) entry which is preliminary data.</text>
</comment>
<evidence type="ECO:0000256" key="2">
    <source>
        <dbReference type="PIRSR" id="PIRSR000443-1"/>
    </source>
</evidence>
<protein>
    <recommendedName>
        <fullName evidence="4">AB hydrolase-1 domain-containing protein</fullName>
    </recommendedName>
</protein>
<evidence type="ECO:0000256" key="1">
    <source>
        <dbReference type="ARBA" id="ARBA00022679"/>
    </source>
</evidence>
<dbReference type="Proteomes" id="UP000248079">
    <property type="component" value="Unassembled WGS sequence"/>
</dbReference>
<dbReference type="GO" id="GO:0004414">
    <property type="term" value="F:homoserine O-acetyltransferase activity"/>
    <property type="evidence" value="ECO:0007669"/>
    <property type="project" value="TreeGrafter"/>
</dbReference>
<organism evidence="5 6">
    <name type="scientific">Marinifilum breve</name>
    <dbReference type="NCBI Taxonomy" id="2184082"/>
    <lineage>
        <taxon>Bacteria</taxon>
        <taxon>Pseudomonadati</taxon>
        <taxon>Bacteroidota</taxon>
        <taxon>Bacteroidia</taxon>
        <taxon>Marinilabiliales</taxon>
        <taxon>Marinifilaceae</taxon>
    </lineage>
</organism>
<dbReference type="SUPFAM" id="SSF53474">
    <property type="entry name" value="alpha/beta-Hydrolases"/>
    <property type="match status" value="1"/>
</dbReference>
<dbReference type="GO" id="GO:0009086">
    <property type="term" value="P:methionine biosynthetic process"/>
    <property type="evidence" value="ECO:0007669"/>
    <property type="project" value="TreeGrafter"/>
</dbReference>
<reference evidence="5 6" key="1">
    <citation type="submission" date="2018-05" db="EMBL/GenBank/DDBJ databases">
        <title>Marinifilum breve JC075T sp. nov., a marine bacterium isolated from Yongle Blue Hole in the South China Sea.</title>
        <authorList>
            <person name="Fu T."/>
        </authorList>
    </citation>
    <scope>NUCLEOTIDE SEQUENCE [LARGE SCALE GENOMIC DNA]</scope>
    <source>
        <strain evidence="5 6">JC075</strain>
    </source>
</reference>
<sequence>MNLSVKTILLLFVMLWANSSFAQSGLKFANLGDFETSKGEIIKDTKIAYRTVGKLNAEKSNAVLWPTWFTGTSEQILQWGILNNTIDTTGLYVIVVDALGNGVSSSPSNTGKFPQITIRDMVNSQYELLTKHLGIDHLHAVMGISMGGMQTYEWLVAYPDFMDKAVAIIGTPRQSFYDILFWQTQADLIENAGKNKRKLEFAMKRVYDLFTMNLYTPDFFHKNVKPENAEEYMKEQYAKMFHHANYLVQLKAMISHDIYKSANRSIDNIDDVVKADLLVVVNKQDHTVNPLNSIAIAKSLKSKLKVLDTENGHALPFYDHKQVKMEVVPFLSK</sequence>
<keyword evidence="3" id="KW-0732">Signal</keyword>
<keyword evidence="1" id="KW-0808">Transferase</keyword>
<dbReference type="EMBL" id="QFLI01000001">
    <property type="protein sequence ID" value="PXY03155.1"/>
    <property type="molecule type" value="Genomic_DNA"/>
</dbReference>
<feature type="chain" id="PRO_5015994750" description="AB hydrolase-1 domain-containing protein" evidence="3">
    <location>
        <begin position="23"/>
        <end position="333"/>
    </location>
</feature>
<dbReference type="PIRSF" id="PIRSF000443">
    <property type="entry name" value="Homoser_Ac_trans"/>
    <property type="match status" value="1"/>
</dbReference>
<gene>
    <name evidence="5" type="ORF">DF185_03455</name>
</gene>
<dbReference type="RefSeq" id="WP_110359310.1">
    <property type="nucleotide sequence ID" value="NZ_QFLI01000001.1"/>
</dbReference>
<dbReference type="OrthoDB" id="9764953at2"/>
<dbReference type="AlphaFoldDB" id="A0A2V4A2L4"/>
<dbReference type="GO" id="GO:0009092">
    <property type="term" value="P:homoserine metabolic process"/>
    <property type="evidence" value="ECO:0007669"/>
    <property type="project" value="TreeGrafter"/>
</dbReference>
<accession>A0A2V4A2L4</accession>
<feature type="signal peptide" evidence="3">
    <location>
        <begin position="1"/>
        <end position="22"/>
    </location>
</feature>